<dbReference type="KEGG" id="meme:HYG87_08480"/>
<dbReference type="EMBL" id="CP058560">
    <property type="protein sequence ID" value="QUH23792.1"/>
    <property type="molecule type" value="Genomic_DNA"/>
</dbReference>
<dbReference type="AlphaFoldDB" id="A0A8T8K7I4"/>
<evidence type="ECO:0000313" key="2">
    <source>
        <dbReference type="EMBL" id="QUH23792.1"/>
    </source>
</evidence>
<sequence length="229" mass="27153">MEKKTKITGPIFIGRSWMEYIKMFDLDLKNLKNQKILDCAAGASSFTSYMHKQDFEVTAVDLIYDKSPEFLQLRCQKHLQALIDALEKMKQEFVWTFFHNLDELKKHRIKSCQDFYQDYKSGKGKRYLKGDLTNLPFEDNSFDLLLCAHLLFIYDHRLSEEFHHKAVEEMMRVTRKELRLYPLVKHKGLKSTMVEKVTNSLSDNYEFKLVKVDYQFRPGGNQMLVISKK</sequence>
<dbReference type="RefSeq" id="WP_211532749.1">
    <property type="nucleotide sequence ID" value="NZ_CP058560.1"/>
</dbReference>
<organism evidence="2 3">
    <name type="scientific">Methanobacterium alkalithermotolerans</name>
    <dbReference type="NCBI Taxonomy" id="2731220"/>
    <lineage>
        <taxon>Archaea</taxon>
        <taxon>Methanobacteriati</taxon>
        <taxon>Methanobacteriota</taxon>
        <taxon>Methanomada group</taxon>
        <taxon>Methanobacteria</taxon>
        <taxon>Methanobacteriales</taxon>
        <taxon>Methanobacteriaceae</taxon>
        <taxon>Methanobacterium</taxon>
    </lineage>
</organism>
<dbReference type="Gene3D" id="3.40.50.150">
    <property type="entry name" value="Vaccinia Virus protein VP39"/>
    <property type="match status" value="1"/>
</dbReference>
<name>A0A8T8K7I4_9EURY</name>
<feature type="domain" description="Methyltransferase type 11" evidence="1">
    <location>
        <begin position="109"/>
        <end position="177"/>
    </location>
</feature>
<dbReference type="OrthoDB" id="175699at2157"/>
<dbReference type="PANTHER" id="PTHR43591">
    <property type="entry name" value="METHYLTRANSFERASE"/>
    <property type="match status" value="1"/>
</dbReference>
<keyword evidence="2" id="KW-0808">Transferase</keyword>
<keyword evidence="2" id="KW-0489">Methyltransferase</keyword>
<dbReference type="Proteomes" id="UP000681041">
    <property type="component" value="Chromosome"/>
</dbReference>
<dbReference type="GO" id="GO:0008757">
    <property type="term" value="F:S-adenosylmethionine-dependent methyltransferase activity"/>
    <property type="evidence" value="ECO:0007669"/>
    <property type="project" value="InterPro"/>
</dbReference>
<dbReference type="InterPro" id="IPR013216">
    <property type="entry name" value="Methyltransf_11"/>
</dbReference>
<protein>
    <submittedName>
        <fullName evidence="2">Class I SAM-dependent methyltransferase</fullName>
    </submittedName>
</protein>
<evidence type="ECO:0000259" key="1">
    <source>
        <dbReference type="Pfam" id="PF08241"/>
    </source>
</evidence>
<reference evidence="2" key="1">
    <citation type="submission" date="2020-07" db="EMBL/GenBank/DDBJ databases">
        <title>Methanobacterium. sp. MethCan genome.</title>
        <authorList>
            <person name="Postec A."/>
            <person name="Quemeneur M."/>
        </authorList>
    </citation>
    <scope>NUCLEOTIDE SEQUENCE</scope>
    <source>
        <strain evidence="2">MethCAN</strain>
    </source>
</reference>
<accession>A0A8T8K7I4</accession>
<dbReference type="Pfam" id="PF08241">
    <property type="entry name" value="Methyltransf_11"/>
    <property type="match status" value="1"/>
</dbReference>
<dbReference type="GO" id="GO:0032259">
    <property type="term" value="P:methylation"/>
    <property type="evidence" value="ECO:0007669"/>
    <property type="project" value="UniProtKB-KW"/>
</dbReference>
<gene>
    <name evidence="2" type="ORF">HYG87_08480</name>
</gene>
<dbReference type="SUPFAM" id="SSF53335">
    <property type="entry name" value="S-adenosyl-L-methionine-dependent methyltransferases"/>
    <property type="match status" value="1"/>
</dbReference>
<keyword evidence="3" id="KW-1185">Reference proteome</keyword>
<proteinExistence type="predicted"/>
<evidence type="ECO:0000313" key="3">
    <source>
        <dbReference type="Proteomes" id="UP000681041"/>
    </source>
</evidence>
<dbReference type="InterPro" id="IPR029063">
    <property type="entry name" value="SAM-dependent_MTases_sf"/>
</dbReference>
<dbReference type="GeneID" id="64820795"/>